<dbReference type="EMBL" id="JAPYYP010000005">
    <property type="protein sequence ID" value="MDA5108059.1"/>
    <property type="molecule type" value="Genomic_DNA"/>
</dbReference>
<dbReference type="RefSeq" id="WP_271139759.1">
    <property type="nucleotide sequence ID" value="NZ_JAPYYP010000005.1"/>
</dbReference>
<protein>
    <submittedName>
        <fullName evidence="4">DNA-processing protein DprA</fullName>
    </submittedName>
</protein>
<sequence length="372" mass="39958">MKGGSDRLEERDWLYAMIRLNGLGRKKLRELYRRWGSFAQAAVNWETVSEESGVRARQAQTWADALAPAAVLAAKRERIRGGISFVCFWEDEFPPLLRHIPDPPLALFYKGDVSLLKRPAIGVVGARKPTAYGRAACRHLVKQLAEAGMVIVSGLAYGIDAEAHQAALGAGAPTVGVMGCGIDQVYPAFHRPLYAEIGSCGLLLSEYPPGTPAKPGLFPERNRIISGLSLGVLVVEAAERSGSLITADCALEQGREVFAVPGPIFSEVSAGPHNLLKQGAKLVTNAADVLEELGAWPEAQPVTDRQPAGEGGAKLREEESNVFALIGCEPVHADELADALAPPERQRLHQTLLTLETGGFIVSLPGGYFARR</sequence>
<feature type="domain" description="DprA winged helix" evidence="3">
    <location>
        <begin position="312"/>
        <end position="367"/>
    </location>
</feature>
<dbReference type="Pfam" id="PF17782">
    <property type="entry name" value="WHD_DprA"/>
    <property type="match status" value="1"/>
</dbReference>
<dbReference type="InterPro" id="IPR041614">
    <property type="entry name" value="DprA_WH"/>
</dbReference>
<dbReference type="Proteomes" id="UP001151071">
    <property type="component" value="Unassembled WGS sequence"/>
</dbReference>
<evidence type="ECO:0000256" key="1">
    <source>
        <dbReference type="ARBA" id="ARBA00006525"/>
    </source>
</evidence>
<comment type="similarity">
    <text evidence="1">Belongs to the DprA/Smf family.</text>
</comment>
<comment type="caution">
    <text evidence="4">The sequence shown here is derived from an EMBL/GenBank/DDBJ whole genome shotgun (WGS) entry which is preliminary data.</text>
</comment>
<dbReference type="InterPro" id="IPR036388">
    <property type="entry name" value="WH-like_DNA-bd_sf"/>
</dbReference>
<accession>A0A9X3TP06</accession>
<dbReference type="Pfam" id="PF02481">
    <property type="entry name" value="DNA_processg_A"/>
    <property type="match status" value="1"/>
</dbReference>
<dbReference type="AlphaFoldDB" id="A0A9X3TP06"/>
<keyword evidence="5" id="KW-1185">Reference proteome</keyword>
<dbReference type="Gene3D" id="1.10.10.10">
    <property type="entry name" value="Winged helix-like DNA-binding domain superfamily/Winged helix DNA-binding domain"/>
    <property type="match status" value="1"/>
</dbReference>
<gene>
    <name evidence="4" type="primary">dprA</name>
    <name evidence="4" type="ORF">O3V59_06790</name>
</gene>
<dbReference type="InterPro" id="IPR057666">
    <property type="entry name" value="DrpA_SLOG"/>
</dbReference>
<dbReference type="GO" id="GO:0009294">
    <property type="term" value="P:DNA-mediated transformation"/>
    <property type="evidence" value="ECO:0007669"/>
    <property type="project" value="InterPro"/>
</dbReference>
<evidence type="ECO:0000313" key="4">
    <source>
        <dbReference type="EMBL" id="MDA5108059.1"/>
    </source>
</evidence>
<proteinExistence type="inferred from homology"/>
<dbReference type="InterPro" id="IPR003488">
    <property type="entry name" value="DprA"/>
</dbReference>
<organism evidence="4 5">
    <name type="scientific">Brevibacillus thermoruber</name>
    <dbReference type="NCBI Taxonomy" id="33942"/>
    <lineage>
        <taxon>Bacteria</taxon>
        <taxon>Bacillati</taxon>
        <taxon>Bacillota</taxon>
        <taxon>Bacilli</taxon>
        <taxon>Bacillales</taxon>
        <taxon>Paenibacillaceae</taxon>
        <taxon>Brevibacillus</taxon>
    </lineage>
</organism>
<feature type="domain" description="Smf/DprA SLOG" evidence="2">
    <location>
        <begin position="85"/>
        <end position="293"/>
    </location>
</feature>
<dbReference type="PANTHER" id="PTHR43022">
    <property type="entry name" value="PROTEIN SMF"/>
    <property type="match status" value="1"/>
</dbReference>
<name>A0A9X3TP06_9BACL</name>
<dbReference type="SUPFAM" id="SSF102405">
    <property type="entry name" value="MCP/YpsA-like"/>
    <property type="match status" value="1"/>
</dbReference>
<dbReference type="PANTHER" id="PTHR43022:SF1">
    <property type="entry name" value="PROTEIN SMF"/>
    <property type="match status" value="1"/>
</dbReference>
<evidence type="ECO:0000259" key="3">
    <source>
        <dbReference type="Pfam" id="PF17782"/>
    </source>
</evidence>
<evidence type="ECO:0000313" key="5">
    <source>
        <dbReference type="Proteomes" id="UP001151071"/>
    </source>
</evidence>
<dbReference type="Gene3D" id="3.40.50.450">
    <property type="match status" value="1"/>
</dbReference>
<dbReference type="NCBIfam" id="TIGR00732">
    <property type="entry name" value="dprA"/>
    <property type="match status" value="1"/>
</dbReference>
<evidence type="ECO:0000259" key="2">
    <source>
        <dbReference type="Pfam" id="PF02481"/>
    </source>
</evidence>
<reference evidence="4" key="1">
    <citation type="submission" date="2022-12" db="EMBL/GenBank/DDBJ databases">
        <title>Draft genome sequence of the thermophilic strain Brevibacillus thermoruber HT42, isolated from Los Humeros, Puebla, Mexico, with biotechnological potential.</title>
        <authorList>
            <person name="Lara Sanchez J."/>
            <person name="Solis Palacios R."/>
            <person name="Bustos Baena A.S."/>
            <person name="Ruz Baez A.E."/>
            <person name="Espinosa Luna G."/>
            <person name="Oliart Ros R.M."/>
        </authorList>
    </citation>
    <scope>NUCLEOTIDE SEQUENCE</scope>
    <source>
        <strain evidence="4">HT42</strain>
    </source>
</reference>